<comment type="caution">
    <text evidence="2">The sequence shown here is derived from an EMBL/GenBank/DDBJ whole genome shotgun (WGS) entry which is preliminary data.</text>
</comment>
<keyword evidence="1" id="KW-1133">Transmembrane helix</keyword>
<evidence type="ECO:0000313" key="3">
    <source>
        <dbReference type="Proteomes" id="UP000029385"/>
    </source>
</evidence>
<accession>A0A091BF76</accession>
<gene>
    <name evidence="2" type="ORF">N789_10690</name>
</gene>
<evidence type="ECO:0000256" key="1">
    <source>
        <dbReference type="SAM" id="Phobius"/>
    </source>
</evidence>
<organism evidence="2 3">
    <name type="scientific">Arenimonas oryziterrae DSM 21050 = YC6267</name>
    <dbReference type="NCBI Taxonomy" id="1121015"/>
    <lineage>
        <taxon>Bacteria</taxon>
        <taxon>Pseudomonadati</taxon>
        <taxon>Pseudomonadota</taxon>
        <taxon>Gammaproteobacteria</taxon>
        <taxon>Lysobacterales</taxon>
        <taxon>Lysobacteraceae</taxon>
        <taxon>Arenimonas</taxon>
    </lineage>
</organism>
<name>A0A091BF76_9GAMM</name>
<keyword evidence="3" id="KW-1185">Reference proteome</keyword>
<dbReference type="AlphaFoldDB" id="A0A091BF76"/>
<protein>
    <submittedName>
        <fullName evidence="2">Uncharacterized protein</fullName>
    </submittedName>
</protein>
<sequence length="97" mass="10945">MTAVTLSLFFGIAFLGTRFAWAAWLAFSFGLLSVLYFEKQRTLSATLVQSADSLPAIRTAMASIPLSFWLRMLLFMVAIPAWLYLVAHAALTFHRWL</sequence>
<proteinExistence type="predicted"/>
<evidence type="ECO:0000313" key="2">
    <source>
        <dbReference type="EMBL" id="KFN43020.1"/>
    </source>
</evidence>
<dbReference type="EMBL" id="AVCI01000006">
    <property type="protein sequence ID" value="KFN43020.1"/>
    <property type="molecule type" value="Genomic_DNA"/>
</dbReference>
<reference evidence="2 3" key="1">
    <citation type="submission" date="2013-09" db="EMBL/GenBank/DDBJ databases">
        <title>Genome sequencing of Arenimonas oryziterrae.</title>
        <authorList>
            <person name="Chen F."/>
            <person name="Wang G."/>
        </authorList>
    </citation>
    <scope>NUCLEOTIDE SEQUENCE [LARGE SCALE GENOMIC DNA]</scope>
    <source>
        <strain evidence="2 3">YC6267</strain>
    </source>
</reference>
<dbReference type="Proteomes" id="UP000029385">
    <property type="component" value="Unassembled WGS sequence"/>
</dbReference>
<keyword evidence="1" id="KW-0812">Transmembrane</keyword>
<feature type="transmembrane region" description="Helical" evidence="1">
    <location>
        <begin position="68"/>
        <end position="91"/>
    </location>
</feature>
<keyword evidence="1" id="KW-0472">Membrane</keyword>